<sequence>MELDIDKTFGELYTSEEDFKSHLQKISKATTGTNDFHAWARKLRFITPHPDTWGADEAALREEKTLRTNVTTNLGGKTDNGYPESEITDSSSRPCDCNSWSRTPFNNDARSLWISHRDDAPSCTHFVAVSYCWPQPSEGISPPTAEYTLSYTDGEKWNDAPNEVVERALKFATYVGLSAVWIDQECIKQSDREDKESGINSMDIVYEHAQVSLGLLSLQITDQKFLQFLDEEQLQKMQFNAESIHDLRRFIEWIDTERWLTRAWCMQESWSAGSKMLVMMKCDDSLEKPEGFGDIDGEVLINFETLSKILNGISGALEKAQKQFPDFEIDQAWLNRFRRKAVKTSPEDTSQDMVIGSRTRLRCSAAEGLNSLGPRENSRIVDRIAILGNLCNFSVRLNTDKLEQLGYGFSICAYALAILNGDLSLMHCRPLQPSLLPTISDDSASSELVGSELAKMTIADHQQHLGYSWGPPVLGSLTAPEWVPEETNPKRLARNELSFEGLNTYGWLYLCDVHIDVSPVPNYFRNAYNELNAKKIPLEDIRFWKFHIAVVWALVRHLIHMKYFALAQIIWNHENDLAFSKNGTESSGDDVPPDLGKLVHPETEHFIWPSSSEPMNQHDFIDKLIPKARLADRADSNRTWLVAAAMAGKILCGRQINAGIAMPPANTMMSVSTVGGKLEVKPGWSPESERQLPEIRKTDLMVPGTTNPKSNYTCIVESEAASMKCIFEPALQHPPSPTKSLHTWRPQYWIAKRVFKGSAGELWKVEGGALTRGYAQATSMWSPCLLT</sequence>
<dbReference type="PANTHER" id="PTHR24148">
    <property type="entry name" value="ANKYRIN REPEAT DOMAIN-CONTAINING PROTEIN 39 HOMOLOG-RELATED"/>
    <property type="match status" value="1"/>
</dbReference>
<protein>
    <recommendedName>
        <fullName evidence="1">Heterokaryon incompatibility domain-containing protein</fullName>
    </recommendedName>
</protein>
<dbReference type="PANTHER" id="PTHR24148:SF73">
    <property type="entry name" value="HET DOMAIN PROTEIN (AFU_ORTHOLOGUE AFUA_8G01020)"/>
    <property type="match status" value="1"/>
</dbReference>
<name>A0A8H6VMJ7_9PEZI</name>
<feature type="domain" description="Heterokaryon incompatibility" evidence="1">
    <location>
        <begin position="126"/>
        <end position="268"/>
    </location>
</feature>
<accession>A0A8H6VMJ7</accession>
<dbReference type="AlphaFoldDB" id="A0A8H6VMJ7"/>
<keyword evidence="3" id="KW-1185">Reference proteome</keyword>
<proteinExistence type="predicted"/>
<comment type="caution">
    <text evidence="2">The sequence shown here is derived from an EMBL/GenBank/DDBJ whole genome shotgun (WGS) entry which is preliminary data.</text>
</comment>
<reference evidence="2" key="1">
    <citation type="submission" date="2020-04" db="EMBL/GenBank/DDBJ databases">
        <title>Draft genome resource of the tomato pathogen Pseudocercospora fuligena.</title>
        <authorList>
            <person name="Zaccaron A."/>
        </authorList>
    </citation>
    <scope>NUCLEOTIDE SEQUENCE</scope>
    <source>
        <strain evidence="2">PF001</strain>
    </source>
</reference>
<dbReference type="OrthoDB" id="270167at2759"/>
<gene>
    <name evidence="2" type="ORF">HII31_02824</name>
</gene>
<dbReference type="Pfam" id="PF06985">
    <property type="entry name" value="HET"/>
    <property type="match status" value="1"/>
</dbReference>
<evidence type="ECO:0000259" key="1">
    <source>
        <dbReference type="Pfam" id="PF06985"/>
    </source>
</evidence>
<dbReference type="InterPro" id="IPR010730">
    <property type="entry name" value="HET"/>
</dbReference>
<dbReference type="EMBL" id="JABCIY010000036">
    <property type="protein sequence ID" value="KAF7195807.1"/>
    <property type="molecule type" value="Genomic_DNA"/>
</dbReference>
<dbReference type="Proteomes" id="UP000660729">
    <property type="component" value="Unassembled WGS sequence"/>
</dbReference>
<evidence type="ECO:0000313" key="3">
    <source>
        <dbReference type="Proteomes" id="UP000660729"/>
    </source>
</evidence>
<organism evidence="2 3">
    <name type="scientific">Pseudocercospora fuligena</name>
    <dbReference type="NCBI Taxonomy" id="685502"/>
    <lineage>
        <taxon>Eukaryota</taxon>
        <taxon>Fungi</taxon>
        <taxon>Dikarya</taxon>
        <taxon>Ascomycota</taxon>
        <taxon>Pezizomycotina</taxon>
        <taxon>Dothideomycetes</taxon>
        <taxon>Dothideomycetidae</taxon>
        <taxon>Mycosphaerellales</taxon>
        <taxon>Mycosphaerellaceae</taxon>
        <taxon>Pseudocercospora</taxon>
    </lineage>
</organism>
<evidence type="ECO:0000313" key="2">
    <source>
        <dbReference type="EMBL" id="KAF7195807.1"/>
    </source>
</evidence>
<dbReference type="InterPro" id="IPR052895">
    <property type="entry name" value="HetReg/Transcr_Mod"/>
</dbReference>